<reference evidence="2" key="1">
    <citation type="submission" date="2016-11" db="EMBL/GenBank/DDBJ databases">
        <title>The genome sequence of Colletotrichum cuscutae.</title>
        <authorList>
            <person name="Baroncelli R."/>
        </authorList>
    </citation>
    <scope>NUCLEOTIDE SEQUENCE</scope>
    <source>
        <strain evidence="2">IMI 304802</strain>
    </source>
</reference>
<keyword evidence="1" id="KW-1133">Transmembrane helix</keyword>
<gene>
    <name evidence="2" type="ORF">CCUS01_00547</name>
</gene>
<proteinExistence type="predicted"/>
<dbReference type="Proteomes" id="UP001239213">
    <property type="component" value="Unassembled WGS sequence"/>
</dbReference>
<evidence type="ECO:0000313" key="3">
    <source>
        <dbReference type="Proteomes" id="UP001239213"/>
    </source>
</evidence>
<organism evidence="2 3">
    <name type="scientific">Colletotrichum cuscutae</name>
    <dbReference type="NCBI Taxonomy" id="1209917"/>
    <lineage>
        <taxon>Eukaryota</taxon>
        <taxon>Fungi</taxon>
        <taxon>Dikarya</taxon>
        <taxon>Ascomycota</taxon>
        <taxon>Pezizomycotina</taxon>
        <taxon>Sordariomycetes</taxon>
        <taxon>Hypocreomycetidae</taxon>
        <taxon>Glomerellales</taxon>
        <taxon>Glomerellaceae</taxon>
        <taxon>Colletotrichum</taxon>
        <taxon>Colletotrichum acutatum species complex</taxon>
    </lineage>
</organism>
<name>A0AAI9VAL1_9PEZI</name>
<accession>A0AAI9VAL1</accession>
<sequence>MSIAGLTGPRNLSTIAPVIFMPTSFTIADIYPFKMAFGKTTRASLASISRQSLPFWSIYDTGSLQAVKQVLPSNSNIDKIETVVGSVRRIQPQNCKSRKPGSRGNGSCFLSKSCRIQIYMKNTLSRFYNGVLNPDLQHGTLTSHLTIRSLVKFHGYTVVNRGLSGSFNTKYGSLRNAGYTQYDFYRGENRSFTAWVIQYAIWGTKMDRLLSIAKGPRRGIWQFLPTPDRFNVLESANFVIACVALVFSIVGFVLGLVSIIYAKLSYQIGLESIDISKVSLDAAVPFVTQLLPDFYALTEVRKTHEV</sequence>
<feature type="transmembrane region" description="Helical" evidence="1">
    <location>
        <begin position="238"/>
        <end position="262"/>
    </location>
</feature>
<evidence type="ECO:0000256" key="1">
    <source>
        <dbReference type="SAM" id="Phobius"/>
    </source>
</evidence>
<keyword evidence="1" id="KW-0472">Membrane</keyword>
<dbReference type="EMBL" id="MPDP01000112">
    <property type="protein sequence ID" value="KAK1479993.1"/>
    <property type="molecule type" value="Genomic_DNA"/>
</dbReference>
<comment type="caution">
    <text evidence="2">The sequence shown here is derived from an EMBL/GenBank/DDBJ whole genome shotgun (WGS) entry which is preliminary data.</text>
</comment>
<keyword evidence="1" id="KW-0812">Transmembrane</keyword>
<evidence type="ECO:0000313" key="2">
    <source>
        <dbReference type="EMBL" id="KAK1479993.1"/>
    </source>
</evidence>
<protein>
    <submittedName>
        <fullName evidence="2">Uncharacterized protein</fullName>
    </submittedName>
</protein>
<keyword evidence="3" id="KW-1185">Reference proteome</keyword>
<dbReference type="AlphaFoldDB" id="A0AAI9VAL1"/>